<feature type="transmembrane region" description="Helical" evidence="1">
    <location>
        <begin position="135"/>
        <end position="154"/>
    </location>
</feature>
<evidence type="ECO:0000313" key="4">
    <source>
        <dbReference type="Proteomes" id="UP000273278"/>
    </source>
</evidence>
<dbReference type="OMA" id="FVGCAML"/>
<feature type="transmembrane region" description="Helical" evidence="1">
    <location>
        <begin position="235"/>
        <end position="256"/>
    </location>
</feature>
<evidence type="ECO:0000259" key="2">
    <source>
        <dbReference type="Pfam" id="PF01970"/>
    </source>
</evidence>
<feature type="transmembrane region" description="Helical" evidence="1">
    <location>
        <begin position="393"/>
        <end position="413"/>
    </location>
</feature>
<feature type="transmembrane region" description="Helical" evidence="1">
    <location>
        <begin position="359"/>
        <end position="387"/>
    </location>
</feature>
<dbReference type="EMBL" id="CP017686">
    <property type="protein sequence ID" value="AYQ54475.1"/>
    <property type="molecule type" value="Genomic_DNA"/>
</dbReference>
<keyword evidence="1" id="KW-1133">Transmembrane helix</keyword>
<feature type="transmembrane region" description="Helical" evidence="1">
    <location>
        <begin position="268"/>
        <end position="289"/>
    </location>
</feature>
<proteinExistence type="predicted"/>
<feature type="domain" description="DUF112" evidence="2">
    <location>
        <begin position="6"/>
        <end position="398"/>
    </location>
</feature>
<feature type="transmembrane region" description="Helical" evidence="1">
    <location>
        <begin position="102"/>
        <end position="123"/>
    </location>
</feature>
<organism evidence="3 4">
    <name type="scientific">Methanomethylophilus alvi</name>
    <dbReference type="NCBI Taxonomy" id="1291540"/>
    <lineage>
        <taxon>Archaea</taxon>
        <taxon>Methanobacteriati</taxon>
        <taxon>Thermoplasmatota</taxon>
        <taxon>Thermoplasmata</taxon>
        <taxon>Methanomassiliicoccales</taxon>
        <taxon>Methanomethylophilaceae</taxon>
        <taxon>Methanomethylophilus</taxon>
    </lineage>
</organism>
<dbReference type="PANTHER" id="PTHR42204:SF1">
    <property type="entry name" value="INTEGRAL MEMBRANE PROTEIN"/>
    <property type="match status" value="1"/>
</dbReference>
<name>A0A3G3IF78_9ARCH</name>
<gene>
    <name evidence="3" type="ORF">BKD89_01410</name>
</gene>
<dbReference type="AlphaFoldDB" id="A0A3G3IF78"/>
<evidence type="ECO:0000313" key="3">
    <source>
        <dbReference type="EMBL" id="AYQ54475.1"/>
    </source>
</evidence>
<keyword evidence="1" id="KW-0812">Transmembrane</keyword>
<reference evidence="3 4" key="1">
    <citation type="submission" date="2016-10" db="EMBL/GenBank/DDBJ databases">
        <title>Complete genome of the TMA-utilizing, human hosted archaeon Methanomethylophilus alvus Gen. nov, sp. nov., strain Mx-05, derived from a pure culture.</title>
        <authorList>
            <person name="Brugere J.-F."/>
            <person name="Ben Hania W."/>
            <person name="Chaudhary P.P."/>
            <person name="Gaci N."/>
            <person name="Borrel G."/>
            <person name="Cao Van Tuat L."/>
            <person name="Fardeau M.-L."/>
            <person name="Harris H.M.B."/>
            <person name="O'Toole P.W."/>
            <person name="Ollivier B."/>
        </authorList>
    </citation>
    <scope>NUCLEOTIDE SEQUENCE [LARGE SCALE GENOMIC DNA]</scope>
    <source>
        <strain evidence="3 4">Mx-05</strain>
    </source>
</reference>
<accession>A0A3G3IF78</accession>
<feature type="transmembrane region" description="Helical" evidence="1">
    <location>
        <begin position="316"/>
        <end position="338"/>
    </location>
</feature>
<evidence type="ECO:0000256" key="1">
    <source>
        <dbReference type="SAM" id="Phobius"/>
    </source>
</evidence>
<dbReference type="PANTHER" id="PTHR42204">
    <property type="entry name" value="INTEGRAL MEMBRANE PROTEIN"/>
    <property type="match status" value="1"/>
</dbReference>
<feature type="transmembrane region" description="Helical" evidence="1">
    <location>
        <begin position="160"/>
        <end position="179"/>
    </location>
</feature>
<sequence length="414" mass="41620">MVLSAGVIGAAIGTFTGMVPGIHVNTLAAMMLAAYPAIEDAMSGMTEPEYVPVLVSCCIMSASAVHSFVDFVPSAFIGAPDADEALSVLPAHRLLLQGEGMVAVRAAAVGSAVGASSALALAIPVQWALLHGASSVLDGLTLGILVVTVAVIVLGSDDRVASLILALVSGALGFAVMNCDIPCKGIVDGGTLLFPLLSGLFGIPPLLERTATPRIPEQVDRCEDPVGPWPGLKGVVTGCIAGWFPGITATAGASLASAVSKERDPAGFISLTASIGTVTSVFSVVTLSVSGSGRSGTSLVVKEIIGDGLAGFCSDAFILILFSIAAASALGYAITIAAGRLMSRIVDTVPAEPLADGALVLMSALVLLLTGPWGLAILAVSAFVGMLPQRFGVARVCLASCLLIPAIMTQTGIV</sequence>
<dbReference type="Pfam" id="PF01970">
    <property type="entry name" value="TctA"/>
    <property type="match status" value="1"/>
</dbReference>
<dbReference type="InterPro" id="IPR002823">
    <property type="entry name" value="DUF112_TM"/>
</dbReference>
<protein>
    <recommendedName>
        <fullName evidence="2">DUF112 domain-containing protein</fullName>
    </recommendedName>
</protein>
<feature type="transmembrane region" description="Helical" evidence="1">
    <location>
        <begin position="6"/>
        <end position="38"/>
    </location>
</feature>
<keyword evidence="1" id="KW-0472">Membrane</keyword>
<dbReference type="Proteomes" id="UP000273278">
    <property type="component" value="Chromosome"/>
</dbReference>